<reference evidence="2" key="2">
    <citation type="submission" date="2022-01" db="EMBL/GenBank/DDBJ databases">
        <authorList>
            <person name="Yamashiro T."/>
            <person name="Shiraishi A."/>
            <person name="Satake H."/>
            <person name="Nakayama K."/>
        </authorList>
    </citation>
    <scope>NUCLEOTIDE SEQUENCE</scope>
</reference>
<gene>
    <name evidence="2" type="ORF">Tco_0771903</name>
</gene>
<evidence type="ECO:0000313" key="3">
    <source>
        <dbReference type="Proteomes" id="UP001151760"/>
    </source>
</evidence>
<name>A0ABQ4ZHH8_9ASTR</name>
<dbReference type="InterPro" id="IPR054722">
    <property type="entry name" value="PolX-like_BBD"/>
</dbReference>
<accession>A0ABQ4ZHH8</accession>
<comment type="caution">
    <text evidence="2">The sequence shown here is derived from an EMBL/GenBank/DDBJ whole genome shotgun (WGS) entry which is preliminary data.</text>
</comment>
<reference evidence="2" key="1">
    <citation type="journal article" date="2022" name="Int. J. Mol. Sci.">
        <title>Draft Genome of Tanacetum Coccineum: Genomic Comparison of Closely Related Tanacetum-Family Plants.</title>
        <authorList>
            <person name="Yamashiro T."/>
            <person name="Shiraishi A."/>
            <person name="Nakayama K."/>
            <person name="Satake H."/>
        </authorList>
    </citation>
    <scope>NUCLEOTIDE SEQUENCE</scope>
</reference>
<keyword evidence="3" id="KW-1185">Reference proteome</keyword>
<sequence length="324" mass="36779">MEVIKPTYDDDDDQIDSNIIFDDQDVVDNSEKDTQDNNAHDQTTTEFELLVRNVHLEAEKTNKMYKLICVTPFNKQSFQKDKFVSKTVEKYVLTKPITSQTLPKKKKENFKNANVISLGMYKVKTKDMQETHVQANKNVSPSTGVKLKKSVLFNTKSRCTSEFGKKVETYVQTNNKLHVTPTLAMSKEKTNVINVNSQSASKAKSNVICVSCSFHMLTLCHDKCVAKQALSVHSRANRALFTFPIAAETSGCSKHMTGNLKLLRNFVEKFMRTVCFRDDHFDAITGYGDFVHGNVTICYVYYIEGLGHNLFFVRQFCDGDLEVA</sequence>
<dbReference type="EMBL" id="BQNB010011338">
    <property type="protein sequence ID" value="GJS89267.1"/>
    <property type="molecule type" value="Genomic_DNA"/>
</dbReference>
<evidence type="ECO:0000259" key="1">
    <source>
        <dbReference type="Pfam" id="PF22936"/>
    </source>
</evidence>
<organism evidence="2 3">
    <name type="scientific">Tanacetum coccineum</name>
    <dbReference type="NCBI Taxonomy" id="301880"/>
    <lineage>
        <taxon>Eukaryota</taxon>
        <taxon>Viridiplantae</taxon>
        <taxon>Streptophyta</taxon>
        <taxon>Embryophyta</taxon>
        <taxon>Tracheophyta</taxon>
        <taxon>Spermatophyta</taxon>
        <taxon>Magnoliopsida</taxon>
        <taxon>eudicotyledons</taxon>
        <taxon>Gunneridae</taxon>
        <taxon>Pentapetalae</taxon>
        <taxon>asterids</taxon>
        <taxon>campanulids</taxon>
        <taxon>Asterales</taxon>
        <taxon>Asteraceae</taxon>
        <taxon>Asteroideae</taxon>
        <taxon>Anthemideae</taxon>
        <taxon>Anthemidinae</taxon>
        <taxon>Tanacetum</taxon>
    </lineage>
</organism>
<dbReference type="Pfam" id="PF22936">
    <property type="entry name" value="Pol_BBD"/>
    <property type="match status" value="1"/>
</dbReference>
<evidence type="ECO:0000313" key="2">
    <source>
        <dbReference type="EMBL" id="GJS89267.1"/>
    </source>
</evidence>
<dbReference type="Proteomes" id="UP001151760">
    <property type="component" value="Unassembled WGS sequence"/>
</dbReference>
<feature type="domain" description="Retrovirus-related Pol polyprotein from transposon TNT 1-94-like beta-barrel" evidence="1">
    <location>
        <begin position="250"/>
        <end position="317"/>
    </location>
</feature>
<proteinExistence type="predicted"/>
<protein>
    <recommendedName>
        <fullName evidence="1">Retrovirus-related Pol polyprotein from transposon TNT 1-94-like beta-barrel domain-containing protein</fullName>
    </recommendedName>
</protein>